<protein>
    <submittedName>
        <fullName evidence="1">Uncharacterized protein</fullName>
    </submittedName>
</protein>
<dbReference type="RefSeq" id="WP_168062739.1">
    <property type="nucleotide sequence ID" value="NZ_VTOW01000004.1"/>
</dbReference>
<dbReference type="Pfam" id="PF18928">
    <property type="entry name" value="DUF5677"/>
    <property type="match status" value="1"/>
</dbReference>
<comment type="caution">
    <text evidence="1">The sequence shown here is derived from an EMBL/GenBank/DDBJ whole genome shotgun (WGS) entry which is preliminary data.</text>
</comment>
<name>A0A7X6DT60_9BACT</name>
<dbReference type="AlphaFoldDB" id="A0A7X6DT60"/>
<organism evidence="1 2">
    <name type="scientific">Candidatus Manganitrophus noduliformans</name>
    <dbReference type="NCBI Taxonomy" id="2606439"/>
    <lineage>
        <taxon>Bacteria</taxon>
        <taxon>Pseudomonadati</taxon>
        <taxon>Nitrospirota</taxon>
        <taxon>Nitrospiria</taxon>
        <taxon>Candidatus Troglogloeales</taxon>
        <taxon>Candidatus Manganitrophaceae</taxon>
        <taxon>Candidatus Manganitrophus</taxon>
    </lineage>
</organism>
<reference evidence="1 2" key="1">
    <citation type="journal article" date="2020" name="Nature">
        <title>Bacterial chemolithoautotrophy via manganese oxidation.</title>
        <authorList>
            <person name="Yu H."/>
            <person name="Leadbetter J.R."/>
        </authorList>
    </citation>
    <scope>NUCLEOTIDE SEQUENCE [LARGE SCALE GENOMIC DNA]</scope>
    <source>
        <strain evidence="1 2">Mn-1</strain>
    </source>
</reference>
<dbReference type="EMBL" id="VTOW01000004">
    <property type="protein sequence ID" value="NKE72802.1"/>
    <property type="molecule type" value="Genomic_DNA"/>
</dbReference>
<evidence type="ECO:0000313" key="1">
    <source>
        <dbReference type="EMBL" id="NKE72802.1"/>
    </source>
</evidence>
<keyword evidence="2" id="KW-1185">Reference proteome</keyword>
<sequence length="301" mass="33669">MAETRVALPKADELERGIFDTHRSLISAAKATWGLANELIIEGEVVGKGKSTIHNVCLAGNYTKQLRLYVANLKLSLAGLDLESFLILRSMYTHALHLQALEHSKDPEVFARDWVLWDLASDEKAVRNLAPFADVWKDLKEKLFSADALGKDKARYGELWSRFLEKGPTLVSMAELSVILQAEETYRLFYPLTSAVTHGADLLNYSRPKAENKIDILVVPPPKWVGPNLAAGISFLRDTCAHVNTLLALGKDKVIDDMTKIVSSLSEKKLEFKALEKLNIDWIERAKAKKAEKNEKQAQMA</sequence>
<dbReference type="InterPro" id="IPR043733">
    <property type="entry name" value="DUF5677"/>
</dbReference>
<gene>
    <name evidence="1" type="ORF">MNODULE_18790</name>
</gene>
<accession>A0A7X6DT60</accession>
<evidence type="ECO:0000313" key="2">
    <source>
        <dbReference type="Proteomes" id="UP000534783"/>
    </source>
</evidence>
<proteinExistence type="predicted"/>
<dbReference type="Proteomes" id="UP000534783">
    <property type="component" value="Unassembled WGS sequence"/>
</dbReference>